<organism evidence="5 6">
    <name type="scientific">Rostratula benghalensis</name>
    <name type="common">greater painted-snipe</name>
    <dbReference type="NCBI Taxonomy" id="118793"/>
    <lineage>
        <taxon>Eukaryota</taxon>
        <taxon>Metazoa</taxon>
        <taxon>Chordata</taxon>
        <taxon>Craniata</taxon>
        <taxon>Vertebrata</taxon>
        <taxon>Euteleostomi</taxon>
        <taxon>Archelosauria</taxon>
        <taxon>Archosauria</taxon>
        <taxon>Dinosauria</taxon>
        <taxon>Saurischia</taxon>
        <taxon>Theropoda</taxon>
        <taxon>Coelurosauria</taxon>
        <taxon>Aves</taxon>
        <taxon>Neognathae</taxon>
        <taxon>Neoaves</taxon>
        <taxon>Charadriiformes</taxon>
        <taxon>Rostratulidae</taxon>
        <taxon>Rostratula</taxon>
    </lineage>
</organism>
<dbReference type="GO" id="GO:0005615">
    <property type="term" value="C:extracellular space"/>
    <property type="evidence" value="ECO:0007669"/>
    <property type="project" value="TreeGrafter"/>
</dbReference>
<feature type="domain" description="Peptidase S1" evidence="4">
    <location>
        <begin position="5"/>
        <end position="93"/>
    </location>
</feature>
<evidence type="ECO:0000256" key="2">
    <source>
        <dbReference type="ARBA" id="ARBA00022801"/>
    </source>
</evidence>
<keyword evidence="2" id="KW-0378">Hydrolase</keyword>
<evidence type="ECO:0000256" key="1">
    <source>
        <dbReference type="ARBA" id="ARBA00022670"/>
    </source>
</evidence>
<evidence type="ECO:0000313" key="5">
    <source>
        <dbReference type="EMBL" id="NXJ59680.1"/>
    </source>
</evidence>
<dbReference type="InterPro" id="IPR050127">
    <property type="entry name" value="Serine_Proteases_S1"/>
</dbReference>
<dbReference type="AlphaFoldDB" id="A0A7L0CRQ5"/>
<reference evidence="5 6" key="1">
    <citation type="submission" date="2019-09" db="EMBL/GenBank/DDBJ databases">
        <title>Bird 10,000 Genomes (B10K) Project - Family phase.</title>
        <authorList>
            <person name="Zhang G."/>
        </authorList>
    </citation>
    <scope>NUCLEOTIDE SEQUENCE [LARGE SCALE GENOMIC DNA]</scope>
    <source>
        <strain evidence="5">B10K-DU-006-20</strain>
        <tissue evidence="5">Mixed tissue sample</tissue>
    </source>
</reference>
<proteinExistence type="predicted"/>
<keyword evidence="1" id="KW-0645">Protease</keyword>
<keyword evidence="3" id="KW-0720">Serine protease</keyword>
<comment type="caution">
    <text evidence="5">The sequence shown here is derived from an EMBL/GenBank/DDBJ whole genome shotgun (WGS) entry which is preliminary data.</text>
</comment>
<evidence type="ECO:0000256" key="3">
    <source>
        <dbReference type="ARBA" id="ARBA00022825"/>
    </source>
</evidence>
<dbReference type="EMBL" id="VXAI01000006">
    <property type="protein sequence ID" value="NXJ59680.1"/>
    <property type="molecule type" value="Genomic_DNA"/>
</dbReference>
<keyword evidence="6" id="KW-1185">Reference proteome</keyword>
<protein>
    <submittedName>
        <fullName evidence="5">CTRA protein</fullName>
    </submittedName>
</protein>
<name>A0A7L0CRQ5_9CHAR</name>
<dbReference type="InterPro" id="IPR043504">
    <property type="entry name" value="Peptidase_S1_PA_chymotrypsin"/>
</dbReference>
<dbReference type="GO" id="GO:0004252">
    <property type="term" value="F:serine-type endopeptidase activity"/>
    <property type="evidence" value="ECO:0007669"/>
    <property type="project" value="InterPro"/>
</dbReference>
<evidence type="ECO:0000259" key="4">
    <source>
        <dbReference type="Pfam" id="PF00089"/>
    </source>
</evidence>
<feature type="non-terminal residue" evidence="5">
    <location>
        <position position="1"/>
    </location>
</feature>
<dbReference type="PANTHER" id="PTHR24264">
    <property type="entry name" value="TRYPSIN-RELATED"/>
    <property type="match status" value="1"/>
</dbReference>
<dbReference type="SUPFAM" id="SSF50494">
    <property type="entry name" value="Trypsin-like serine proteases"/>
    <property type="match status" value="1"/>
</dbReference>
<dbReference type="PANTHER" id="PTHR24264:SF43">
    <property type="entry name" value="HEPATOCYTE GROWTH FACTOR ACTIVATOR"/>
    <property type="match status" value="1"/>
</dbReference>
<dbReference type="InterPro" id="IPR001254">
    <property type="entry name" value="Trypsin_dom"/>
</dbReference>
<dbReference type="InterPro" id="IPR009003">
    <property type="entry name" value="Peptidase_S1_PA"/>
</dbReference>
<feature type="non-terminal residue" evidence="5">
    <location>
        <position position="98"/>
    </location>
</feature>
<dbReference type="Gene3D" id="2.40.10.10">
    <property type="entry name" value="Trypsin-like serine proteases"/>
    <property type="match status" value="1"/>
</dbReference>
<dbReference type="Pfam" id="PF00089">
    <property type="entry name" value="Trypsin"/>
    <property type="match status" value="1"/>
</dbReference>
<accession>A0A7L0CRQ5</accession>
<sequence>QEELATRLQEAETSLLSHQACANYWGQNIEEANISGGDVEAGFFAWYGDSGWPLTCVNDRHYKLAGISSWGSDKCHQESPIVYPKVSACGHWISAVTS</sequence>
<dbReference type="GO" id="GO:0007596">
    <property type="term" value="P:blood coagulation"/>
    <property type="evidence" value="ECO:0007669"/>
    <property type="project" value="TreeGrafter"/>
</dbReference>
<gene>
    <name evidence="5" type="primary">Ctra</name>
    <name evidence="5" type="ORF">ROSBEN_R15706</name>
</gene>
<dbReference type="Proteomes" id="UP000545435">
    <property type="component" value="Unassembled WGS sequence"/>
</dbReference>
<dbReference type="GO" id="GO:0031638">
    <property type="term" value="P:zymogen activation"/>
    <property type="evidence" value="ECO:0007669"/>
    <property type="project" value="TreeGrafter"/>
</dbReference>
<evidence type="ECO:0000313" key="6">
    <source>
        <dbReference type="Proteomes" id="UP000545435"/>
    </source>
</evidence>